<evidence type="ECO:0000256" key="1">
    <source>
        <dbReference type="SAM" id="MobiDB-lite"/>
    </source>
</evidence>
<sequence>MASDGNSSRCLTTLFCYTRPSPAARCLVNKSNRSRVRWHARKLPATQPTNRPTNQPARNTPANPPAVSFCLSVSVSLSSQTHHCTPRSCPSLCGGEGGKLQAKMNRWKCSESSAQPLFAPATIHCLSIPTTTTTTPTINATTTITTST</sequence>
<keyword evidence="3" id="KW-1185">Reference proteome</keyword>
<organism evidence="2 3">
    <name type="scientific">Portunus trituberculatus</name>
    <name type="common">Swimming crab</name>
    <name type="synonym">Neptunus trituberculatus</name>
    <dbReference type="NCBI Taxonomy" id="210409"/>
    <lineage>
        <taxon>Eukaryota</taxon>
        <taxon>Metazoa</taxon>
        <taxon>Ecdysozoa</taxon>
        <taxon>Arthropoda</taxon>
        <taxon>Crustacea</taxon>
        <taxon>Multicrustacea</taxon>
        <taxon>Malacostraca</taxon>
        <taxon>Eumalacostraca</taxon>
        <taxon>Eucarida</taxon>
        <taxon>Decapoda</taxon>
        <taxon>Pleocyemata</taxon>
        <taxon>Brachyura</taxon>
        <taxon>Eubrachyura</taxon>
        <taxon>Portunoidea</taxon>
        <taxon>Portunidae</taxon>
        <taxon>Portuninae</taxon>
        <taxon>Portunus</taxon>
    </lineage>
</organism>
<evidence type="ECO:0000313" key="2">
    <source>
        <dbReference type="EMBL" id="MPC23644.1"/>
    </source>
</evidence>
<protein>
    <submittedName>
        <fullName evidence="2">Uncharacterized protein</fullName>
    </submittedName>
</protein>
<evidence type="ECO:0000313" key="3">
    <source>
        <dbReference type="Proteomes" id="UP000324222"/>
    </source>
</evidence>
<feature type="region of interest" description="Disordered" evidence="1">
    <location>
        <begin position="39"/>
        <end position="62"/>
    </location>
</feature>
<reference evidence="2 3" key="1">
    <citation type="submission" date="2019-05" db="EMBL/GenBank/DDBJ databases">
        <title>Another draft genome of Portunus trituberculatus and its Hox gene families provides insights of decapod evolution.</title>
        <authorList>
            <person name="Jeong J.-H."/>
            <person name="Song I."/>
            <person name="Kim S."/>
            <person name="Choi T."/>
            <person name="Kim D."/>
            <person name="Ryu S."/>
            <person name="Kim W."/>
        </authorList>
    </citation>
    <scope>NUCLEOTIDE SEQUENCE [LARGE SCALE GENOMIC DNA]</scope>
    <source>
        <tissue evidence="2">Muscle</tissue>
    </source>
</reference>
<accession>A0A5B7DRH0</accession>
<dbReference type="Proteomes" id="UP000324222">
    <property type="component" value="Unassembled WGS sequence"/>
</dbReference>
<dbReference type="EMBL" id="VSRR010001234">
    <property type="protein sequence ID" value="MPC23644.1"/>
    <property type="molecule type" value="Genomic_DNA"/>
</dbReference>
<feature type="compositionally biased region" description="Polar residues" evidence="1">
    <location>
        <begin position="46"/>
        <end position="61"/>
    </location>
</feature>
<dbReference type="AlphaFoldDB" id="A0A5B7DRH0"/>
<comment type="caution">
    <text evidence="2">The sequence shown here is derived from an EMBL/GenBank/DDBJ whole genome shotgun (WGS) entry which is preliminary data.</text>
</comment>
<name>A0A5B7DRH0_PORTR</name>
<proteinExistence type="predicted"/>
<gene>
    <name evidence="2" type="ORF">E2C01_016703</name>
</gene>